<dbReference type="KEGG" id="ptn:PTRA_a1247"/>
<reference evidence="1 2" key="1">
    <citation type="submission" date="2015-03" db="EMBL/GenBank/DDBJ databases">
        <authorList>
            <person name="Murphy D."/>
        </authorList>
    </citation>
    <scope>NUCLEOTIDE SEQUENCE [LARGE SCALE GENOMIC DNA]</scope>
    <source>
        <strain evidence="1 2">KMM 520</strain>
    </source>
</reference>
<protein>
    <submittedName>
        <fullName evidence="1">Uncharacterized protein</fullName>
    </submittedName>
</protein>
<dbReference type="RefSeq" id="WP_058372974.1">
    <property type="nucleotide sequence ID" value="NZ_CP011034.1"/>
</dbReference>
<proteinExistence type="predicted"/>
<evidence type="ECO:0000313" key="1">
    <source>
        <dbReference type="EMBL" id="ALS32491.1"/>
    </source>
</evidence>
<dbReference type="EMBL" id="CP011034">
    <property type="protein sequence ID" value="ALS32491.1"/>
    <property type="molecule type" value="Genomic_DNA"/>
</dbReference>
<gene>
    <name evidence="1" type="ORF">PTRA_a1247</name>
</gene>
<name>A0A0U2WKP3_9GAMM</name>
<dbReference type="PATRIC" id="fig|1315283.4.peg.1086"/>
<accession>A0A0U2WKP3</accession>
<dbReference type="PROSITE" id="PS51257">
    <property type="entry name" value="PROKAR_LIPOPROTEIN"/>
    <property type="match status" value="1"/>
</dbReference>
<dbReference type="AlphaFoldDB" id="A0A0U2WKP3"/>
<evidence type="ECO:0000313" key="2">
    <source>
        <dbReference type="Proteomes" id="UP000065261"/>
    </source>
</evidence>
<dbReference type="OrthoDB" id="9150126at2"/>
<organism evidence="1">
    <name type="scientific">Pseudoalteromonas translucida KMM 520</name>
    <dbReference type="NCBI Taxonomy" id="1315283"/>
    <lineage>
        <taxon>Bacteria</taxon>
        <taxon>Pseudomonadati</taxon>
        <taxon>Pseudomonadota</taxon>
        <taxon>Gammaproteobacteria</taxon>
        <taxon>Alteromonadales</taxon>
        <taxon>Pseudoalteromonadaceae</taxon>
        <taxon>Pseudoalteromonas</taxon>
    </lineage>
</organism>
<sequence>MKYFILISILIISGCTSTPKVISNSDITSTMNLIALTEEAAPAGIKGVFKLSIKAAGIQNSGIYLNTELDYRDRRNVSVAIHPRTVNAFIKKYGTSPDLYFINKTIEVTGEAKRMIIDFYAMGKKTEKYYFQTHINITSLDQIKVLD</sequence>
<dbReference type="Proteomes" id="UP000065261">
    <property type="component" value="Chromosome I"/>
</dbReference>